<dbReference type="InterPro" id="IPR053059">
    <property type="entry name" value="Inactive_SerThr-Kinase_ABA"/>
</dbReference>
<dbReference type="InterPro" id="IPR001611">
    <property type="entry name" value="Leu-rich_rpt"/>
</dbReference>
<dbReference type="InterPro" id="IPR032675">
    <property type="entry name" value="LRR_dom_sf"/>
</dbReference>
<evidence type="ECO:0000313" key="1">
    <source>
        <dbReference type="EMBL" id="KAK4792088.1"/>
    </source>
</evidence>
<dbReference type="AlphaFoldDB" id="A0AAN7LNJ9"/>
<gene>
    <name evidence="1" type="ORF">SAY86_022523</name>
</gene>
<sequence length="186" mass="20822">MELQVCKMEPVPRELVMNCSWNSKYVTSLFPHNVGLPLPGEFSFSTISSLTMLQNLSLSTDQLTGNISESAFRFSQFVSTIRYLNVSNNFLVGELIVQDGMPYFDSLEVVDASNNQLVGKLPEFEFVVSLKVLHLGNNQLSGYHLPAFLQGNSMVLSELDLSRNQLECTLCTLFTLIQMKHCTDPS</sequence>
<name>A0AAN7LNJ9_TRANT</name>
<keyword evidence="2" id="KW-1185">Reference proteome</keyword>
<dbReference type="Gene3D" id="3.80.10.10">
    <property type="entry name" value="Ribonuclease Inhibitor"/>
    <property type="match status" value="1"/>
</dbReference>
<dbReference type="Pfam" id="PF00560">
    <property type="entry name" value="LRR_1"/>
    <property type="match status" value="2"/>
</dbReference>
<accession>A0AAN7LNJ9</accession>
<protein>
    <submittedName>
        <fullName evidence="1">Uncharacterized protein</fullName>
    </submittedName>
</protein>
<reference evidence="1 2" key="1">
    <citation type="journal article" date="2023" name="Hortic Res">
        <title>Pangenome of water caltrop reveals structural variations and asymmetric subgenome divergence after allopolyploidization.</title>
        <authorList>
            <person name="Zhang X."/>
            <person name="Chen Y."/>
            <person name="Wang L."/>
            <person name="Yuan Y."/>
            <person name="Fang M."/>
            <person name="Shi L."/>
            <person name="Lu R."/>
            <person name="Comes H.P."/>
            <person name="Ma Y."/>
            <person name="Chen Y."/>
            <person name="Huang G."/>
            <person name="Zhou Y."/>
            <person name="Zheng Z."/>
            <person name="Qiu Y."/>
        </authorList>
    </citation>
    <scope>NUCLEOTIDE SEQUENCE [LARGE SCALE GENOMIC DNA]</scope>
    <source>
        <strain evidence="1">F231</strain>
    </source>
</reference>
<dbReference type="EMBL" id="JAXQNO010000008">
    <property type="protein sequence ID" value="KAK4792088.1"/>
    <property type="molecule type" value="Genomic_DNA"/>
</dbReference>
<dbReference type="PANTHER" id="PTHR48003">
    <property type="entry name" value="OS07G0626500 PROTEIN"/>
    <property type="match status" value="1"/>
</dbReference>
<organism evidence="1 2">
    <name type="scientific">Trapa natans</name>
    <name type="common">Water chestnut</name>
    <dbReference type="NCBI Taxonomy" id="22666"/>
    <lineage>
        <taxon>Eukaryota</taxon>
        <taxon>Viridiplantae</taxon>
        <taxon>Streptophyta</taxon>
        <taxon>Embryophyta</taxon>
        <taxon>Tracheophyta</taxon>
        <taxon>Spermatophyta</taxon>
        <taxon>Magnoliopsida</taxon>
        <taxon>eudicotyledons</taxon>
        <taxon>Gunneridae</taxon>
        <taxon>Pentapetalae</taxon>
        <taxon>rosids</taxon>
        <taxon>malvids</taxon>
        <taxon>Myrtales</taxon>
        <taxon>Lythraceae</taxon>
        <taxon>Trapa</taxon>
    </lineage>
</organism>
<proteinExistence type="predicted"/>
<dbReference type="PANTHER" id="PTHR48003:SF3">
    <property type="entry name" value="LEUCINE-RICH REPEAT PROTEIN KINASE FAMILY PROTEIN"/>
    <property type="match status" value="1"/>
</dbReference>
<comment type="caution">
    <text evidence="1">The sequence shown here is derived from an EMBL/GenBank/DDBJ whole genome shotgun (WGS) entry which is preliminary data.</text>
</comment>
<evidence type="ECO:0000313" key="2">
    <source>
        <dbReference type="Proteomes" id="UP001346149"/>
    </source>
</evidence>
<dbReference type="Proteomes" id="UP001346149">
    <property type="component" value="Unassembled WGS sequence"/>
</dbReference>
<dbReference type="SUPFAM" id="SSF52058">
    <property type="entry name" value="L domain-like"/>
    <property type="match status" value="1"/>
</dbReference>